<accession>A0ABW2QRK9</accession>
<dbReference type="Proteomes" id="UP001596501">
    <property type="component" value="Unassembled WGS sequence"/>
</dbReference>
<reference evidence="2" key="1">
    <citation type="journal article" date="2019" name="Int. J. Syst. Evol. Microbiol.">
        <title>The Global Catalogue of Microorganisms (GCM) 10K type strain sequencing project: providing services to taxonomists for standard genome sequencing and annotation.</title>
        <authorList>
            <consortium name="The Broad Institute Genomics Platform"/>
            <consortium name="The Broad Institute Genome Sequencing Center for Infectious Disease"/>
            <person name="Wu L."/>
            <person name="Ma J."/>
        </authorList>
    </citation>
    <scope>NUCLEOTIDE SEQUENCE [LARGE SCALE GENOMIC DNA]</scope>
    <source>
        <strain evidence="2">CGMCC 1.12371</strain>
    </source>
</reference>
<dbReference type="EMBL" id="JBHTCA010000046">
    <property type="protein sequence ID" value="MFC7411747.1"/>
    <property type="molecule type" value="Genomic_DNA"/>
</dbReference>
<evidence type="ECO:0008006" key="3">
    <source>
        <dbReference type="Google" id="ProtNLM"/>
    </source>
</evidence>
<proteinExistence type="predicted"/>
<dbReference type="InterPro" id="IPR042100">
    <property type="entry name" value="Bug_dom1"/>
</dbReference>
<dbReference type="Gene3D" id="3.40.190.150">
    <property type="entry name" value="Bordetella uptake gene, domain 1"/>
    <property type="match status" value="1"/>
</dbReference>
<protein>
    <recommendedName>
        <fullName evidence="3">Tripartite tricarboxylate transporter family receptor</fullName>
    </recommendedName>
</protein>
<organism evidence="1 2">
    <name type="scientific">Hydrogenophaga atypica</name>
    <dbReference type="NCBI Taxonomy" id="249409"/>
    <lineage>
        <taxon>Bacteria</taxon>
        <taxon>Pseudomonadati</taxon>
        <taxon>Pseudomonadota</taxon>
        <taxon>Betaproteobacteria</taxon>
        <taxon>Burkholderiales</taxon>
        <taxon>Comamonadaceae</taxon>
        <taxon>Hydrogenophaga</taxon>
    </lineage>
</organism>
<comment type="caution">
    <text evidence="1">The sequence shown here is derived from an EMBL/GenBank/DDBJ whole genome shotgun (WGS) entry which is preliminary data.</text>
</comment>
<name>A0ABW2QRK9_9BURK</name>
<keyword evidence="2" id="KW-1185">Reference proteome</keyword>
<dbReference type="RefSeq" id="WP_382228574.1">
    <property type="nucleotide sequence ID" value="NZ_JBHTCA010000046.1"/>
</dbReference>
<gene>
    <name evidence="1" type="ORF">ACFQPB_23095</name>
</gene>
<sequence length="56" mass="6368">MQKNLTAVLARPEIKAKLNEMGSEVVALPAAAFGERIKSEHKRYEDIVRRFNIKAE</sequence>
<evidence type="ECO:0000313" key="2">
    <source>
        <dbReference type="Proteomes" id="UP001596501"/>
    </source>
</evidence>
<evidence type="ECO:0000313" key="1">
    <source>
        <dbReference type="EMBL" id="MFC7411747.1"/>
    </source>
</evidence>